<dbReference type="InterPro" id="IPR017911">
    <property type="entry name" value="MacB-like_ATP-bd"/>
</dbReference>
<keyword evidence="6" id="KW-0547">Nucleotide-binding</keyword>
<evidence type="ECO:0000256" key="12">
    <source>
        <dbReference type="ARBA" id="ARBA00041199"/>
    </source>
</evidence>
<evidence type="ECO:0000256" key="9">
    <source>
        <dbReference type="ARBA" id="ARBA00022989"/>
    </source>
</evidence>
<evidence type="ECO:0000256" key="2">
    <source>
        <dbReference type="ARBA" id="ARBA00022448"/>
    </source>
</evidence>
<dbReference type="SUPFAM" id="SSF52540">
    <property type="entry name" value="P-loop containing nucleoside triphosphate hydrolases"/>
    <property type="match status" value="1"/>
</dbReference>
<evidence type="ECO:0000313" key="16">
    <source>
        <dbReference type="Proteomes" id="UP000078446"/>
    </source>
</evidence>
<gene>
    <name evidence="15" type="ORF">AO382_0192</name>
</gene>
<dbReference type="SMART" id="SM00382">
    <property type="entry name" value="AAA"/>
    <property type="match status" value="1"/>
</dbReference>
<evidence type="ECO:0000256" key="11">
    <source>
        <dbReference type="ARBA" id="ARBA00038388"/>
    </source>
</evidence>
<evidence type="ECO:0000256" key="4">
    <source>
        <dbReference type="ARBA" id="ARBA00022519"/>
    </source>
</evidence>
<evidence type="ECO:0000313" key="15">
    <source>
        <dbReference type="EMBL" id="OAV01826.1"/>
    </source>
</evidence>
<evidence type="ECO:0000256" key="1">
    <source>
        <dbReference type="ARBA" id="ARBA00004429"/>
    </source>
</evidence>
<feature type="domain" description="ABC transporter" evidence="14">
    <location>
        <begin position="13"/>
        <end position="251"/>
    </location>
</feature>
<evidence type="ECO:0000256" key="5">
    <source>
        <dbReference type="ARBA" id="ARBA00022692"/>
    </source>
</evidence>
<dbReference type="EMBL" id="LXHE01000002">
    <property type="protein sequence ID" value="OAV01826.1"/>
    <property type="molecule type" value="Genomic_DNA"/>
</dbReference>
<dbReference type="GO" id="GO:0005524">
    <property type="term" value="F:ATP binding"/>
    <property type="evidence" value="ECO:0007669"/>
    <property type="project" value="UniProtKB-KW"/>
</dbReference>
<dbReference type="InterPro" id="IPR050250">
    <property type="entry name" value="Macrolide_Exporter_MacB"/>
</dbReference>
<evidence type="ECO:0000256" key="7">
    <source>
        <dbReference type="ARBA" id="ARBA00022840"/>
    </source>
</evidence>
<organism evidence="15 16">
    <name type="scientific">Moraxella catarrhalis</name>
    <name type="common">Branhamella catarrhalis</name>
    <dbReference type="NCBI Taxonomy" id="480"/>
    <lineage>
        <taxon>Bacteria</taxon>
        <taxon>Pseudomonadati</taxon>
        <taxon>Pseudomonadota</taxon>
        <taxon>Gammaproteobacteria</taxon>
        <taxon>Moraxellales</taxon>
        <taxon>Moraxellaceae</taxon>
        <taxon>Moraxella</taxon>
    </lineage>
</organism>
<keyword evidence="4" id="KW-0997">Cell inner membrane</keyword>
<dbReference type="PROSITE" id="PS50893">
    <property type="entry name" value="ABC_TRANSPORTER_2"/>
    <property type="match status" value="1"/>
</dbReference>
<comment type="subcellular location">
    <subcellularLocation>
        <location evidence="1">Cell inner membrane</location>
        <topology evidence="1">Multi-pass membrane protein</topology>
    </subcellularLocation>
</comment>
<sequence length="663" mass="71269">MTIPASPPKTPLIEIKDLVRDFPAGETSIRILHGITLTLYKGEMVAIIGQSGSGKSTLMNILGCLDQASGGEYFIYGRSVNDLDSEALAKLRREHFGFIFQRYHLLGDISAQDNVTVPAVYAGMETAKRRQRALELLTALGLGDKAHHRPSQLSGGQQQRVSIARALMNGGDIILADEPTGALDSASGIDVMTILHRLKEAGHTIIMVTHDPSLAQQADRVIELKDGQVINDHYTSNADRQRALHSSASEHPQTSGALLGVFDRLKEAFKMSINALKAHKMRTLLTMLGIIIGIASVVSIVGLGQGSQQKILADINQLGTNTITVNDGYPFGDPRRRFGYDNLTTADADAVAAQPYTKSVSPQVDSSVIARYKDIETNASINGVGQNYLEVTGEKLMLGQGFGDHHVQNLTQDIILDHNAYQAFFNGEGNPIGEVILVGNVPGQVIGVLSKKSTSFGRQTNTPQLYMPHTTVMHRILGTSYIDRFVVLIDEDTPSAVAETAISDLVEARHGTDDFSIMNTDSIRQTVESTTSTMTLLISSIAIISLVVGGIGVMNIMLVSVTERTSEIGVRMAVGARQSDILQQFLIEAVLVCILGGLLGVGLAYAIGSAINRFGGENFQVIYSPLSIAAALVCSMMIGVIFGFLPAQNAARLNPVDALNRHT</sequence>
<evidence type="ECO:0000256" key="6">
    <source>
        <dbReference type="ARBA" id="ARBA00022741"/>
    </source>
</evidence>
<name>A0A7Z0UZY0_MORCA</name>
<accession>A0A7Z0UZY0</accession>
<evidence type="ECO:0000256" key="13">
    <source>
        <dbReference type="SAM" id="Phobius"/>
    </source>
</evidence>
<comment type="caution">
    <text evidence="15">The sequence shown here is derived from an EMBL/GenBank/DDBJ whole genome shotgun (WGS) entry which is preliminary data.</text>
</comment>
<reference evidence="15 16" key="1">
    <citation type="journal article" date="2016" name="Genome Biol. Evol.">
        <title>Comparative Genomic Analyses of the Moraxella catarrhalis Serosensitive and Seroresistant Lineages Demonstrate Their Independent Evolution.</title>
        <authorList>
            <person name="Earl J.P."/>
            <person name="de Vries S.P."/>
            <person name="Ahmed A."/>
            <person name="Powell E."/>
            <person name="Schultz M.P."/>
            <person name="Hermans P.W."/>
            <person name="Hill D.J."/>
            <person name="Zhou Z."/>
            <person name="Constantinidou C.I."/>
            <person name="Hu F.Z."/>
            <person name="Bootsma H.J."/>
            <person name="Ehrlich G.D."/>
        </authorList>
    </citation>
    <scope>NUCLEOTIDE SEQUENCE [LARGE SCALE GENOMIC DNA]</scope>
    <source>
        <strain evidence="15 16">Z7574</strain>
    </source>
</reference>
<dbReference type="InterPro" id="IPR027417">
    <property type="entry name" value="P-loop_NTPase"/>
</dbReference>
<proteinExistence type="inferred from homology"/>
<dbReference type="InterPro" id="IPR017871">
    <property type="entry name" value="ABC_transporter-like_CS"/>
</dbReference>
<keyword evidence="15" id="KW-0378">Hydrolase</keyword>
<dbReference type="FunFam" id="3.40.50.300:FF:000032">
    <property type="entry name" value="Export ABC transporter ATP-binding protein"/>
    <property type="match status" value="1"/>
</dbReference>
<dbReference type="PROSITE" id="PS00211">
    <property type="entry name" value="ABC_TRANSPORTER_1"/>
    <property type="match status" value="1"/>
</dbReference>
<dbReference type="InterPro" id="IPR003593">
    <property type="entry name" value="AAA+_ATPase"/>
</dbReference>
<keyword evidence="7 15" id="KW-0067">ATP-binding</keyword>
<evidence type="ECO:0000256" key="3">
    <source>
        <dbReference type="ARBA" id="ARBA00022475"/>
    </source>
</evidence>
<feature type="transmembrane region" description="Helical" evidence="13">
    <location>
        <begin position="581"/>
        <end position="607"/>
    </location>
</feature>
<evidence type="ECO:0000256" key="10">
    <source>
        <dbReference type="ARBA" id="ARBA00023136"/>
    </source>
</evidence>
<dbReference type="CDD" id="cd03255">
    <property type="entry name" value="ABC_MJ0796_LolCDE_FtsE"/>
    <property type="match status" value="1"/>
</dbReference>
<keyword evidence="3" id="KW-1003">Cell membrane</keyword>
<dbReference type="AlphaFoldDB" id="A0A7Z0UZY0"/>
<dbReference type="PANTHER" id="PTHR30572">
    <property type="entry name" value="MEMBRANE COMPONENT OF TRANSPORTER-RELATED"/>
    <property type="match status" value="1"/>
</dbReference>
<protein>
    <recommendedName>
        <fullName evidence="12">Pyoverdine export ATP-binding/permease protein PvdT</fullName>
    </recommendedName>
</protein>
<dbReference type="Gene3D" id="3.40.50.300">
    <property type="entry name" value="P-loop containing nucleotide triphosphate hydrolases"/>
    <property type="match status" value="1"/>
</dbReference>
<feature type="transmembrane region" description="Helical" evidence="13">
    <location>
        <begin position="536"/>
        <end position="561"/>
    </location>
</feature>
<dbReference type="PANTHER" id="PTHR30572:SF14">
    <property type="entry name" value="MACROLIDE EXPORT ATP-BINDING_PERMEASE PROTEIN MACB"/>
    <property type="match status" value="1"/>
</dbReference>
<dbReference type="GO" id="GO:0016887">
    <property type="term" value="F:ATP hydrolysis activity"/>
    <property type="evidence" value="ECO:0007669"/>
    <property type="project" value="InterPro"/>
</dbReference>
<dbReference type="GO" id="GO:1902495">
    <property type="term" value="C:transmembrane transporter complex"/>
    <property type="evidence" value="ECO:0007669"/>
    <property type="project" value="UniProtKB-ARBA"/>
</dbReference>
<dbReference type="GO" id="GO:0005886">
    <property type="term" value="C:plasma membrane"/>
    <property type="evidence" value="ECO:0007669"/>
    <property type="project" value="UniProtKB-SubCell"/>
</dbReference>
<feature type="transmembrane region" description="Helical" evidence="13">
    <location>
        <begin position="622"/>
        <end position="645"/>
    </location>
</feature>
<evidence type="ECO:0000259" key="14">
    <source>
        <dbReference type="PROSITE" id="PS50893"/>
    </source>
</evidence>
<keyword evidence="2" id="KW-0813">Transport</keyword>
<dbReference type="InterPro" id="IPR025857">
    <property type="entry name" value="MacB_PCD"/>
</dbReference>
<evidence type="ECO:0000256" key="8">
    <source>
        <dbReference type="ARBA" id="ARBA00022967"/>
    </source>
</evidence>
<keyword evidence="5 13" id="KW-0812">Transmembrane</keyword>
<dbReference type="Pfam" id="PF12704">
    <property type="entry name" value="MacB_PCD"/>
    <property type="match status" value="1"/>
</dbReference>
<dbReference type="Proteomes" id="UP000078446">
    <property type="component" value="Unassembled WGS sequence"/>
</dbReference>
<dbReference type="RefSeq" id="WP_064617353.1">
    <property type="nucleotide sequence ID" value="NZ_LXHE01000002.1"/>
</dbReference>
<dbReference type="GO" id="GO:0022857">
    <property type="term" value="F:transmembrane transporter activity"/>
    <property type="evidence" value="ECO:0007669"/>
    <property type="project" value="TreeGrafter"/>
</dbReference>
<keyword evidence="9 13" id="KW-1133">Transmembrane helix</keyword>
<dbReference type="Pfam" id="PF00005">
    <property type="entry name" value="ABC_tran"/>
    <property type="match status" value="1"/>
</dbReference>
<keyword evidence="8" id="KW-1278">Translocase</keyword>
<dbReference type="InterPro" id="IPR003439">
    <property type="entry name" value="ABC_transporter-like_ATP-bd"/>
</dbReference>
<comment type="similarity">
    <text evidence="11">Belongs to the ABC transporter superfamily. Macrolide exporter (TC 3.A.1.122) family.</text>
</comment>
<feature type="transmembrane region" description="Helical" evidence="13">
    <location>
        <begin position="284"/>
        <end position="304"/>
    </location>
</feature>
<dbReference type="InterPro" id="IPR003838">
    <property type="entry name" value="ABC3_permease_C"/>
</dbReference>
<dbReference type="Pfam" id="PF02687">
    <property type="entry name" value="FtsX"/>
    <property type="match status" value="1"/>
</dbReference>
<keyword evidence="10 13" id="KW-0472">Membrane</keyword>